<name>A0A7K1UCX8_9BACT</name>
<dbReference type="InterPro" id="IPR037401">
    <property type="entry name" value="SnoaL-like"/>
</dbReference>
<dbReference type="InterPro" id="IPR032710">
    <property type="entry name" value="NTF2-like_dom_sf"/>
</dbReference>
<sequence>MNNSSEALEIAQKYFDAVASKNVEAVVALCHENITTHSPLGQLNGIEAFSRFTEGFAHMIEKLTPVSILGWDGKATIVYIADTLPVKNSYVAEYLTIENGKITSNTTIYDSVPYIEYASKQPKHQ</sequence>
<dbReference type="SUPFAM" id="SSF54427">
    <property type="entry name" value="NTF2-like"/>
    <property type="match status" value="1"/>
</dbReference>
<protein>
    <submittedName>
        <fullName evidence="2">Nuclear transport factor 2 family protein</fullName>
    </submittedName>
</protein>
<gene>
    <name evidence="2" type="ORF">GO493_28530</name>
</gene>
<evidence type="ECO:0000259" key="1">
    <source>
        <dbReference type="Pfam" id="PF12680"/>
    </source>
</evidence>
<comment type="caution">
    <text evidence="2">The sequence shown here is derived from an EMBL/GenBank/DDBJ whole genome shotgun (WGS) entry which is preliminary data.</text>
</comment>
<dbReference type="Gene3D" id="3.10.450.50">
    <property type="match status" value="1"/>
</dbReference>
<dbReference type="RefSeq" id="WP_157309659.1">
    <property type="nucleotide sequence ID" value="NZ_WRXN01000020.1"/>
</dbReference>
<evidence type="ECO:0000313" key="3">
    <source>
        <dbReference type="Proteomes" id="UP000461730"/>
    </source>
</evidence>
<dbReference type="EMBL" id="WRXN01000020">
    <property type="protein sequence ID" value="MVT12237.1"/>
    <property type="molecule type" value="Genomic_DNA"/>
</dbReference>
<feature type="domain" description="SnoaL-like" evidence="1">
    <location>
        <begin position="12"/>
        <end position="103"/>
    </location>
</feature>
<reference evidence="2 3" key="1">
    <citation type="submission" date="2019-12" db="EMBL/GenBank/DDBJ databases">
        <title>Chitinophaga sp. strain ysch24 (GDMCC 1.1355), whole genome shotgun sequence.</title>
        <authorList>
            <person name="Zhang X."/>
        </authorList>
    </citation>
    <scope>NUCLEOTIDE SEQUENCE [LARGE SCALE GENOMIC DNA]</scope>
    <source>
        <strain evidence="3">ysch24</strain>
    </source>
</reference>
<organism evidence="2 3">
    <name type="scientific">Chitinophaga tropicalis</name>
    <dbReference type="NCBI Taxonomy" id="2683588"/>
    <lineage>
        <taxon>Bacteria</taxon>
        <taxon>Pseudomonadati</taxon>
        <taxon>Bacteroidota</taxon>
        <taxon>Chitinophagia</taxon>
        <taxon>Chitinophagales</taxon>
        <taxon>Chitinophagaceae</taxon>
        <taxon>Chitinophaga</taxon>
    </lineage>
</organism>
<keyword evidence="3" id="KW-1185">Reference proteome</keyword>
<dbReference type="Proteomes" id="UP000461730">
    <property type="component" value="Unassembled WGS sequence"/>
</dbReference>
<accession>A0A7K1UCX8</accession>
<proteinExistence type="predicted"/>
<evidence type="ECO:0000313" key="2">
    <source>
        <dbReference type="EMBL" id="MVT12237.1"/>
    </source>
</evidence>
<dbReference type="Pfam" id="PF12680">
    <property type="entry name" value="SnoaL_2"/>
    <property type="match status" value="1"/>
</dbReference>
<dbReference type="AlphaFoldDB" id="A0A7K1UCX8"/>